<evidence type="ECO:0000313" key="2">
    <source>
        <dbReference type="EMBL" id="WLV24889.1"/>
    </source>
</evidence>
<dbReference type="PROSITE" id="PS51186">
    <property type="entry name" value="GNAT"/>
    <property type="match status" value="1"/>
</dbReference>
<protein>
    <submittedName>
        <fullName evidence="2">GNAT family N-acetyltransferase</fullName>
    </submittedName>
</protein>
<reference evidence="2" key="1">
    <citation type="submission" date="2023-06" db="EMBL/GenBank/DDBJ databases">
        <title>A Treasure from Seagulls: Isolation and Description of Aciduricobacillus qingdaonensis gen. nov., sp. nov., a Rare Obligately Uric Acid-utilizing Member in the Family Bacillaceae.</title>
        <authorList>
            <person name="Liu W."/>
            <person name="Wang B."/>
        </authorList>
    </citation>
    <scope>NUCLEOTIDE SEQUENCE</scope>
    <source>
        <strain evidence="2">44XB</strain>
    </source>
</reference>
<keyword evidence="3" id="KW-1185">Reference proteome</keyword>
<dbReference type="PANTHER" id="PTHR43233:SF1">
    <property type="entry name" value="FAMILY N-ACETYLTRANSFERASE, PUTATIVE (AFU_ORTHOLOGUE AFUA_6G03350)-RELATED"/>
    <property type="match status" value="1"/>
</dbReference>
<dbReference type="Pfam" id="PF00583">
    <property type="entry name" value="Acetyltransf_1"/>
    <property type="match status" value="1"/>
</dbReference>
<dbReference type="InterPro" id="IPR016181">
    <property type="entry name" value="Acyl_CoA_acyltransferase"/>
</dbReference>
<name>A0ABY9KWA5_9BACI</name>
<feature type="domain" description="N-acetyltransferase" evidence="1">
    <location>
        <begin position="5"/>
        <end position="136"/>
    </location>
</feature>
<dbReference type="Gene3D" id="3.40.630.30">
    <property type="match status" value="1"/>
</dbReference>
<organism evidence="2 3">
    <name type="scientific">Aciduricibacillus chroicocephali</name>
    <dbReference type="NCBI Taxonomy" id="3054939"/>
    <lineage>
        <taxon>Bacteria</taxon>
        <taxon>Bacillati</taxon>
        <taxon>Bacillota</taxon>
        <taxon>Bacilli</taxon>
        <taxon>Bacillales</taxon>
        <taxon>Bacillaceae</taxon>
        <taxon>Aciduricibacillus</taxon>
    </lineage>
</organism>
<dbReference type="Proteomes" id="UP001180087">
    <property type="component" value="Chromosome"/>
</dbReference>
<dbReference type="InterPro" id="IPR000182">
    <property type="entry name" value="GNAT_dom"/>
</dbReference>
<evidence type="ECO:0000313" key="3">
    <source>
        <dbReference type="Proteomes" id="UP001180087"/>
    </source>
</evidence>
<sequence length="136" mass="15038">MNKEYMFKNKPPEPEAYMALRLECGLSGKSRESAEAGLPNSLFAVSVYDGSVLVGMGRVIGDGGTFLQVVDIAVKPACQGQGLGKKIVRQIMNYLDKNAYEGTYVSLLADIPADELYKQFGFNYTYPRSCGMVRRY</sequence>
<dbReference type="SUPFAM" id="SSF55729">
    <property type="entry name" value="Acyl-CoA N-acyltransferases (Nat)"/>
    <property type="match status" value="1"/>
</dbReference>
<dbReference type="InterPro" id="IPR053144">
    <property type="entry name" value="Acetyltransferase_Butenolide"/>
</dbReference>
<dbReference type="CDD" id="cd04301">
    <property type="entry name" value="NAT_SF"/>
    <property type="match status" value="1"/>
</dbReference>
<proteinExistence type="predicted"/>
<dbReference type="EMBL" id="CP129113">
    <property type="protein sequence ID" value="WLV24889.1"/>
    <property type="molecule type" value="Genomic_DNA"/>
</dbReference>
<dbReference type="RefSeq" id="WP_348028373.1">
    <property type="nucleotide sequence ID" value="NZ_CP129113.1"/>
</dbReference>
<accession>A0ABY9KWA5</accession>
<dbReference type="PANTHER" id="PTHR43233">
    <property type="entry name" value="FAMILY N-ACETYLTRANSFERASE, PUTATIVE (AFU_ORTHOLOGUE AFUA_6G03350)-RELATED"/>
    <property type="match status" value="1"/>
</dbReference>
<evidence type="ECO:0000259" key="1">
    <source>
        <dbReference type="PROSITE" id="PS51186"/>
    </source>
</evidence>
<gene>
    <name evidence="2" type="ORF">QR721_01225</name>
</gene>